<evidence type="ECO:0000256" key="4">
    <source>
        <dbReference type="RuleBase" id="RU000363"/>
    </source>
</evidence>
<dbReference type="GO" id="GO:0016491">
    <property type="term" value="F:oxidoreductase activity"/>
    <property type="evidence" value="ECO:0007669"/>
    <property type="project" value="UniProtKB-KW"/>
</dbReference>
<sequence>MTEMKSTEQTLAGKTCLVTGGAGGLGKAIAANFLEAGANVVICDINADRLQETSAELSPKGPLKAIKADITKTNEVEALFADLINTFGKIDVLVNNAAIMDTFNPVGDLEIDQWDRVMALNLTAPFVLSKMAVRNMVEQPTPDGRIINITSVAGRAGWAGGAAYTASKHGLVGLTKNTAAFYGDKGIKCNALMMGGMNTNIADVFQNGVNMDGMQKFKSVFEAVNAPMCDVNEVAGFCTTLTYGKGASIINGACIAVDNGWSCVVG</sequence>
<evidence type="ECO:0000256" key="3">
    <source>
        <dbReference type="ARBA" id="ARBA00023002"/>
    </source>
</evidence>
<evidence type="ECO:0000256" key="2">
    <source>
        <dbReference type="ARBA" id="ARBA00022857"/>
    </source>
</evidence>
<dbReference type="PRINTS" id="PR00081">
    <property type="entry name" value="GDHRDH"/>
</dbReference>
<evidence type="ECO:0000313" key="5">
    <source>
        <dbReference type="EMBL" id="OQE28404.1"/>
    </source>
</evidence>
<reference evidence="6" key="1">
    <citation type="journal article" date="2017" name="Nat. Microbiol.">
        <title>Global analysis of biosynthetic gene clusters reveals vast potential of secondary metabolite production in Penicillium species.</title>
        <authorList>
            <person name="Nielsen J.C."/>
            <person name="Grijseels S."/>
            <person name="Prigent S."/>
            <person name="Ji B."/>
            <person name="Dainat J."/>
            <person name="Nielsen K.F."/>
            <person name="Frisvad J.C."/>
            <person name="Workman M."/>
            <person name="Nielsen J."/>
        </authorList>
    </citation>
    <scope>NUCLEOTIDE SEQUENCE [LARGE SCALE GENOMIC DNA]</scope>
    <source>
        <strain evidence="6">IBT 24891</strain>
    </source>
</reference>
<dbReference type="Pfam" id="PF00106">
    <property type="entry name" value="adh_short"/>
    <property type="match status" value="1"/>
</dbReference>
<gene>
    <name evidence="5" type="ORF">PENSTE_c003G10405</name>
</gene>
<evidence type="ECO:0000313" key="6">
    <source>
        <dbReference type="Proteomes" id="UP000191285"/>
    </source>
</evidence>
<dbReference type="EMBL" id="MLKD01000003">
    <property type="protein sequence ID" value="OQE28404.1"/>
    <property type="molecule type" value="Genomic_DNA"/>
</dbReference>
<accession>A0A1V6TQX9</accession>
<keyword evidence="2" id="KW-0521">NADP</keyword>
<keyword evidence="6" id="KW-1185">Reference proteome</keyword>
<dbReference type="OrthoDB" id="37659at2759"/>
<dbReference type="AlphaFoldDB" id="A0A1V6TQX9"/>
<dbReference type="InterPro" id="IPR002347">
    <property type="entry name" value="SDR_fam"/>
</dbReference>
<dbReference type="PROSITE" id="PS00061">
    <property type="entry name" value="ADH_SHORT"/>
    <property type="match status" value="1"/>
</dbReference>
<name>A0A1V6TQX9_9EURO</name>
<proteinExistence type="inferred from homology"/>
<dbReference type="InterPro" id="IPR036291">
    <property type="entry name" value="NAD(P)-bd_dom_sf"/>
</dbReference>
<dbReference type="PANTHER" id="PTHR24321:SF8">
    <property type="entry name" value="ESTRADIOL 17-BETA-DEHYDROGENASE 8-RELATED"/>
    <property type="match status" value="1"/>
</dbReference>
<dbReference type="STRING" id="303698.A0A1V6TQX9"/>
<comment type="similarity">
    <text evidence="1 4">Belongs to the short-chain dehydrogenases/reductases (SDR) family.</text>
</comment>
<dbReference type="FunFam" id="3.40.50.720:FF:000084">
    <property type="entry name" value="Short-chain dehydrogenase reductase"/>
    <property type="match status" value="1"/>
</dbReference>
<protein>
    <submittedName>
        <fullName evidence="5">Uncharacterized protein</fullName>
    </submittedName>
</protein>
<dbReference type="PANTHER" id="PTHR24321">
    <property type="entry name" value="DEHYDROGENASES, SHORT CHAIN"/>
    <property type="match status" value="1"/>
</dbReference>
<dbReference type="PRINTS" id="PR00080">
    <property type="entry name" value="SDRFAMILY"/>
</dbReference>
<dbReference type="SUPFAM" id="SSF51735">
    <property type="entry name" value="NAD(P)-binding Rossmann-fold domains"/>
    <property type="match status" value="1"/>
</dbReference>
<keyword evidence="3" id="KW-0560">Oxidoreductase</keyword>
<dbReference type="Gene3D" id="3.40.50.720">
    <property type="entry name" value="NAD(P)-binding Rossmann-like Domain"/>
    <property type="match status" value="1"/>
</dbReference>
<evidence type="ECO:0000256" key="1">
    <source>
        <dbReference type="ARBA" id="ARBA00006484"/>
    </source>
</evidence>
<dbReference type="InterPro" id="IPR020904">
    <property type="entry name" value="Sc_DH/Rdtase_CS"/>
</dbReference>
<dbReference type="Proteomes" id="UP000191285">
    <property type="component" value="Unassembled WGS sequence"/>
</dbReference>
<dbReference type="CDD" id="cd05233">
    <property type="entry name" value="SDR_c"/>
    <property type="match status" value="1"/>
</dbReference>
<organism evidence="5 6">
    <name type="scientific">Penicillium steckii</name>
    <dbReference type="NCBI Taxonomy" id="303698"/>
    <lineage>
        <taxon>Eukaryota</taxon>
        <taxon>Fungi</taxon>
        <taxon>Dikarya</taxon>
        <taxon>Ascomycota</taxon>
        <taxon>Pezizomycotina</taxon>
        <taxon>Eurotiomycetes</taxon>
        <taxon>Eurotiomycetidae</taxon>
        <taxon>Eurotiales</taxon>
        <taxon>Aspergillaceae</taxon>
        <taxon>Penicillium</taxon>
    </lineage>
</organism>
<comment type="caution">
    <text evidence="5">The sequence shown here is derived from an EMBL/GenBank/DDBJ whole genome shotgun (WGS) entry which is preliminary data.</text>
</comment>